<dbReference type="SUPFAM" id="SSF54991">
    <property type="entry name" value="Anticodon-binding domain of PheRS"/>
    <property type="match status" value="1"/>
</dbReference>
<dbReference type="Pfam" id="PF01409">
    <property type="entry name" value="tRNA-synt_2d"/>
    <property type="match status" value="2"/>
</dbReference>
<keyword evidence="8" id="KW-0648">Protein biosynthesis</keyword>
<evidence type="ECO:0000313" key="19">
    <source>
        <dbReference type="EMBL" id="VDI13661.1"/>
    </source>
</evidence>
<evidence type="ECO:0000256" key="10">
    <source>
        <dbReference type="ARBA" id="ARBA00022990"/>
    </source>
</evidence>
<dbReference type="InterPro" id="IPR002319">
    <property type="entry name" value="Phenylalanyl-tRNA_Synthase"/>
</dbReference>
<evidence type="ECO:0000256" key="8">
    <source>
        <dbReference type="ARBA" id="ARBA00022917"/>
    </source>
</evidence>
<gene>
    <name evidence="19" type="ORF">MGAL_10B065976</name>
</gene>
<keyword evidence="9" id="KW-0809">Transit peptide</keyword>
<evidence type="ECO:0000256" key="11">
    <source>
        <dbReference type="ARBA" id="ARBA00023128"/>
    </source>
</evidence>
<dbReference type="Gene3D" id="3.30.70.380">
    <property type="entry name" value="Ferrodoxin-fold anticodon-binding domain"/>
    <property type="match status" value="1"/>
</dbReference>
<evidence type="ECO:0000256" key="7">
    <source>
        <dbReference type="ARBA" id="ARBA00022840"/>
    </source>
</evidence>
<evidence type="ECO:0000256" key="15">
    <source>
        <dbReference type="ARBA" id="ARBA00060211"/>
    </source>
</evidence>
<comment type="caution">
    <text evidence="19">The sequence shown here is derived from an EMBL/GenBank/DDBJ whole genome shotgun (WGS) entry which is preliminary data.</text>
</comment>
<evidence type="ECO:0000256" key="16">
    <source>
        <dbReference type="ARBA" id="ARBA00073229"/>
    </source>
</evidence>
<dbReference type="InterPro" id="IPR045864">
    <property type="entry name" value="aa-tRNA-synth_II/BPL/LPL"/>
</dbReference>
<dbReference type="InterPro" id="IPR006195">
    <property type="entry name" value="aa-tRNA-synth_II"/>
</dbReference>
<sequence>MLFFGTKMICPVLHATLKHSLRRFQLIRCCYCTSPKLSEKNGTIELLGKTYKTDHVTNIRSSLIPKIGIGLHNMKHHPLNLLKRQIVDYFYKNFINRQKNPVFSVYDSISPVVTLHQNFDSLLVPEDHVSRKLSESFYLNSEYMLRAHTSSHQSDLIRTGLNAFLVFGDVYRRDTIDSSHYPIFHQAEGVRLYRGQELFSKMNITGDYQIFENGEKNETKQPLHTKEAVMILEHELKSTLENLAFELFGKDVETQWVDAYFPFTHPSWELEIKFQGEWLEMLGCGIMEQEPLTEAGAGDQIGWAFGLGLERLAMRLYSIPDIRQFWRYNDSGFMSQFDVKDPSTPIKYKEVSSYPQRIYNMSFWLTDGYSENDFYDLVRNVGGDVVEQVRLTDDFYHPKMKRHSHCYEIVYRDMSKSLSKEEANIIHKQIGEAASKELGVENRWNL</sequence>
<proteinExistence type="inferred from homology"/>
<comment type="subunit">
    <text evidence="3">Monomer.</text>
</comment>
<dbReference type="OrthoDB" id="4457at2759"/>
<protein>
    <recommendedName>
        <fullName evidence="16">Phenylalanine--tRNA ligase, mitochondrial</fullName>
        <ecNumber evidence="4">6.1.1.20</ecNumber>
    </recommendedName>
    <alternativeName>
        <fullName evidence="13">Phenylalanyl-tRNA synthetase</fullName>
    </alternativeName>
</protein>
<organism evidence="19 20">
    <name type="scientific">Mytilus galloprovincialis</name>
    <name type="common">Mediterranean mussel</name>
    <dbReference type="NCBI Taxonomy" id="29158"/>
    <lineage>
        <taxon>Eukaryota</taxon>
        <taxon>Metazoa</taxon>
        <taxon>Spiralia</taxon>
        <taxon>Lophotrochozoa</taxon>
        <taxon>Mollusca</taxon>
        <taxon>Bivalvia</taxon>
        <taxon>Autobranchia</taxon>
        <taxon>Pteriomorphia</taxon>
        <taxon>Mytilida</taxon>
        <taxon>Mytiloidea</taxon>
        <taxon>Mytilidae</taxon>
        <taxon>Mytilinae</taxon>
        <taxon>Mytilus</taxon>
    </lineage>
</organism>
<dbReference type="FunFam" id="3.30.930.10:FF:000041">
    <property type="entry name" value="Phenylalanyl-tRNA synthetase 2, mitochondrial"/>
    <property type="match status" value="1"/>
</dbReference>
<dbReference type="CDD" id="cd00496">
    <property type="entry name" value="PheRS_alpha_core"/>
    <property type="match status" value="1"/>
</dbReference>
<dbReference type="PANTHER" id="PTHR11538:SF41">
    <property type="entry name" value="PHENYLALANINE--TRNA LIGASE, MITOCHONDRIAL"/>
    <property type="match status" value="1"/>
</dbReference>
<dbReference type="PANTHER" id="PTHR11538">
    <property type="entry name" value="PHENYLALANYL-TRNA SYNTHETASE"/>
    <property type="match status" value="1"/>
</dbReference>
<dbReference type="InterPro" id="IPR036690">
    <property type="entry name" value="Fdx_antiC-bd_sf"/>
</dbReference>
<dbReference type="GO" id="GO:0005759">
    <property type="term" value="C:mitochondrial matrix"/>
    <property type="evidence" value="ECO:0007669"/>
    <property type="project" value="UniProtKB-SubCell"/>
</dbReference>
<dbReference type="SUPFAM" id="SSF55681">
    <property type="entry name" value="Class II aaRS and biotin synthetases"/>
    <property type="match status" value="1"/>
</dbReference>
<evidence type="ECO:0000259" key="18">
    <source>
        <dbReference type="PROSITE" id="PS51447"/>
    </source>
</evidence>
<evidence type="ECO:0000256" key="4">
    <source>
        <dbReference type="ARBA" id="ARBA00012814"/>
    </source>
</evidence>
<dbReference type="EC" id="6.1.1.20" evidence="4"/>
<evidence type="ECO:0000256" key="2">
    <source>
        <dbReference type="ARBA" id="ARBA00008226"/>
    </source>
</evidence>
<dbReference type="GO" id="GO:0004826">
    <property type="term" value="F:phenylalanine-tRNA ligase activity"/>
    <property type="evidence" value="ECO:0007669"/>
    <property type="project" value="UniProtKB-EC"/>
</dbReference>
<dbReference type="GO" id="GO:0000049">
    <property type="term" value="F:tRNA binding"/>
    <property type="evidence" value="ECO:0007669"/>
    <property type="project" value="InterPro"/>
</dbReference>
<evidence type="ECO:0000313" key="20">
    <source>
        <dbReference type="Proteomes" id="UP000596742"/>
    </source>
</evidence>
<name>A0A8B6D4C6_MYTGA</name>
<evidence type="ECO:0000256" key="14">
    <source>
        <dbReference type="ARBA" id="ARBA00049255"/>
    </source>
</evidence>
<feature type="domain" description="FDX-ACB" evidence="18">
    <location>
        <begin position="352"/>
        <end position="443"/>
    </location>
</feature>
<comment type="similarity">
    <text evidence="2">Belongs to the class-II aminoacyl-tRNA synthetase family.</text>
</comment>
<evidence type="ECO:0000256" key="3">
    <source>
        <dbReference type="ARBA" id="ARBA00011245"/>
    </source>
</evidence>
<dbReference type="AlphaFoldDB" id="A0A8B6D4C6"/>
<evidence type="ECO:0000256" key="6">
    <source>
        <dbReference type="ARBA" id="ARBA00022741"/>
    </source>
</evidence>
<keyword evidence="7" id="KW-0067">ATP-binding</keyword>
<evidence type="ECO:0000256" key="13">
    <source>
        <dbReference type="ARBA" id="ARBA00031194"/>
    </source>
</evidence>
<dbReference type="GO" id="GO:0006432">
    <property type="term" value="P:phenylalanyl-tRNA aminoacylation"/>
    <property type="evidence" value="ECO:0007669"/>
    <property type="project" value="TreeGrafter"/>
</dbReference>
<evidence type="ECO:0000259" key="17">
    <source>
        <dbReference type="PROSITE" id="PS50862"/>
    </source>
</evidence>
<dbReference type="EMBL" id="UYJE01002789">
    <property type="protein sequence ID" value="VDI13661.1"/>
    <property type="molecule type" value="Genomic_DNA"/>
</dbReference>
<evidence type="ECO:0000256" key="5">
    <source>
        <dbReference type="ARBA" id="ARBA00022598"/>
    </source>
</evidence>
<dbReference type="Pfam" id="PF03147">
    <property type="entry name" value="FDX-ACB"/>
    <property type="match status" value="1"/>
</dbReference>
<comment type="subcellular location">
    <subcellularLocation>
        <location evidence="1">Mitochondrion matrix</location>
    </subcellularLocation>
</comment>
<keyword evidence="10" id="KW-0007">Acetylation</keyword>
<dbReference type="SMART" id="SM00896">
    <property type="entry name" value="FDX-ACB"/>
    <property type="match status" value="1"/>
</dbReference>
<evidence type="ECO:0000256" key="12">
    <source>
        <dbReference type="ARBA" id="ARBA00023146"/>
    </source>
</evidence>
<keyword evidence="5 19" id="KW-0436">Ligase</keyword>
<accession>A0A8B6D4C6</accession>
<dbReference type="Proteomes" id="UP000596742">
    <property type="component" value="Unassembled WGS sequence"/>
</dbReference>
<keyword evidence="11" id="KW-0496">Mitochondrion</keyword>
<comment type="catalytic activity">
    <reaction evidence="14">
        <text>tRNA(Phe) + L-phenylalanine + ATP = L-phenylalanyl-tRNA(Phe) + AMP + diphosphate + H(+)</text>
        <dbReference type="Rhea" id="RHEA:19413"/>
        <dbReference type="Rhea" id="RHEA-COMP:9668"/>
        <dbReference type="Rhea" id="RHEA-COMP:9699"/>
        <dbReference type="ChEBI" id="CHEBI:15378"/>
        <dbReference type="ChEBI" id="CHEBI:30616"/>
        <dbReference type="ChEBI" id="CHEBI:33019"/>
        <dbReference type="ChEBI" id="CHEBI:58095"/>
        <dbReference type="ChEBI" id="CHEBI:78442"/>
        <dbReference type="ChEBI" id="CHEBI:78531"/>
        <dbReference type="ChEBI" id="CHEBI:456215"/>
        <dbReference type="EC" id="6.1.1.20"/>
    </reaction>
</comment>
<keyword evidence="6" id="KW-0547">Nucleotide-binding</keyword>
<keyword evidence="20" id="KW-1185">Reference proteome</keyword>
<dbReference type="GO" id="GO:0005524">
    <property type="term" value="F:ATP binding"/>
    <property type="evidence" value="ECO:0007669"/>
    <property type="project" value="UniProtKB-KW"/>
</dbReference>
<dbReference type="Gene3D" id="3.30.930.10">
    <property type="entry name" value="Bira Bifunctional Protein, Domain 2"/>
    <property type="match status" value="1"/>
</dbReference>
<dbReference type="FunFam" id="3.30.70.380:FF:000002">
    <property type="entry name" value="phenylalanine--tRNA ligase, mitochondrial"/>
    <property type="match status" value="1"/>
</dbReference>
<comment type="function">
    <text evidence="15">Is responsible for the charging of tRNA(Phe) with phenylalanine in mitochondrial translation. To a lesser extent, also catalyzes direct attachment of m-Tyr (an oxidized version of Phe) to tRNA(Phe), thereby opening the way for delivery of the misacylated tRNA to the ribosome and incorporation of ROS-damaged amino acid into proteins.</text>
</comment>
<evidence type="ECO:0000256" key="1">
    <source>
        <dbReference type="ARBA" id="ARBA00004305"/>
    </source>
</evidence>
<keyword evidence="12 19" id="KW-0030">Aminoacyl-tRNA synthetase</keyword>
<dbReference type="PROSITE" id="PS51447">
    <property type="entry name" value="FDX_ACB"/>
    <property type="match status" value="1"/>
</dbReference>
<dbReference type="InterPro" id="IPR005121">
    <property type="entry name" value="Fdx_antiC-bd"/>
</dbReference>
<dbReference type="PROSITE" id="PS50862">
    <property type="entry name" value="AA_TRNA_LIGASE_II"/>
    <property type="match status" value="1"/>
</dbReference>
<reference evidence="19" key="1">
    <citation type="submission" date="2018-11" db="EMBL/GenBank/DDBJ databases">
        <authorList>
            <person name="Alioto T."/>
            <person name="Alioto T."/>
        </authorList>
    </citation>
    <scope>NUCLEOTIDE SEQUENCE</scope>
</reference>
<evidence type="ECO:0000256" key="9">
    <source>
        <dbReference type="ARBA" id="ARBA00022946"/>
    </source>
</evidence>
<feature type="domain" description="Aminoacyl-transfer RNA synthetases class-II family profile" evidence="17">
    <location>
        <begin position="167"/>
        <end position="342"/>
    </location>
</feature>